<comment type="caution">
    <text evidence="1">The sequence shown here is derived from an EMBL/GenBank/DDBJ whole genome shotgun (WGS) entry which is preliminary data.</text>
</comment>
<proteinExistence type="predicted"/>
<name>A0A643JWJ6_9EURY</name>
<organism evidence="1">
    <name type="scientific">Haloferax sp. CBA1149</name>
    <dbReference type="NCBI Taxonomy" id="2650753"/>
    <lineage>
        <taxon>Archaea</taxon>
        <taxon>Methanobacteriati</taxon>
        <taxon>Methanobacteriota</taxon>
        <taxon>Stenosarchaea group</taxon>
        <taxon>Halobacteria</taxon>
        <taxon>Halobacteriales</taxon>
        <taxon>Haloferacaceae</taxon>
        <taxon>Haloferax</taxon>
    </lineage>
</organism>
<gene>
    <name evidence="1" type="ORF">Hfx1149_14965</name>
</gene>
<accession>A0A643JWJ6</accession>
<protein>
    <submittedName>
        <fullName evidence="1">Uncharacterized protein</fullName>
    </submittedName>
</protein>
<dbReference type="EMBL" id="VZUS01000004">
    <property type="protein sequence ID" value="KAB1185356.1"/>
    <property type="molecule type" value="Genomic_DNA"/>
</dbReference>
<sequence length="79" mass="8542">MNGGTFGPVLYASVAAVVGKGLFGDHCSPLSDTSILSSFGVFIAPQQNRDILSRFRACNHGSWPAGQERYNRTNPRVGW</sequence>
<dbReference type="AlphaFoldDB" id="A0A643JWJ6"/>
<reference evidence="1" key="1">
    <citation type="submission" date="2019-09" db="EMBL/GenBank/DDBJ databases">
        <title>Genomic analysis of Haloferax sp. CBA1149.</title>
        <authorList>
            <person name="Roh S.W."/>
        </authorList>
    </citation>
    <scope>NUCLEOTIDE SEQUENCE</scope>
    <source>
        <strain evidence="1">CBA1149</strain>
    </source>
</reference>
<evidence type="ECO:0000313" key="1">
    <source>
        <dbReference type="EMBL" id="KAB1185356.1"/>
    </source>
</evidence>